<dbReference type="InterPro" id="IPR001107">
    <property type="entry name" value="Band_7"/>
</dbReference>
<comment type="caution">
    <text evidence="4">The sequence shown here is derived from an EMBL/GenBank/DDBJ whole genome shotgun (WGS) entry which is preliminary data.</text>
</comment>
<dbReference type="SUPFAM" id="SSF117892">
    <property type="entry name" value="Band 7/SPFH domain"/>
    <property type="match status" value="1"/>
</dbReference>
<reference evidence="4 5" key="1">
    <citation type="submission" date="2016-03" db="EMBL/GenBank/DDBJ databases">
        <title>Genome sequence of Mycoplasma gallinarum strain Mgn_IPT.</title>
        <authorList>
            <person name="Yacoub E."/>
            <person name="Sirand-Pugnet P."/>
            <person name="Barre A."/>
            <person name="Maurier F."/>
            <person name="Blanchard A."/>
            <person name="Ben Abdelmoumen B.M."/>
        </authorList>
    </citation>
    <scope>NUCLEOTIDE SEQUENCE [LARGE SCALE GENOMIC DNA]</scope>
    <source>
        <strain evidence="4 5">Mgn_IPT</strain>
    </source>
</reference>
<sequence>MTDGAIIGLILGLFFLILLMIFLAMGIKVVKETDFLIIERFGKYRTTLQKGINFIIPLIDKIRIKDNTKEKVFDFPAQQVITKDNATILVDTVVYLRIQDPKLFAYGAEKPIIAIRNLTSTTLRNLIGELELDQSLTSRDTINSKLTAILDRASDPWGIKVNRIELQNIMPPKEVQEAMIRQMQAERDRRAQILEAEGIRESEILKAQGYKESLILKAEANKRKIILEAEAVKEQLMLEAEGKKSALELLNQSPINESILQLKAIEQLGTLANGNATKIILPPNLKDVASSMAVAQAVIEKEK</sequence>
<evidence type="ECO:0000313" key="5">
    <source>
        <dbReference type="Proteomes" id="UP000076983"/>
    </source>
</evidence>
<dbReference type="Gene3D" id="3.30.479.30">
    <property type="entry name" value="Band 7 domain"/>
    <property type="match status" value="1"/>
</dbReference>
<dbReference type="OrthoDB" id="9809197at2"/>
<dbReference type="PANTHER" id="PTHR43327:SF10">
    <property type="entry name" value="STOMATIN-LIKE PROTEIN 2, MITOCHONDRIAL"/>
    <property type="match status" value="1"/>
</dbReference>
<keyword evidence="5" id="KW-1185">Reference proteome</keyword>
<dbReference type="EMBL" id="LVLH01000014">
    <property type="protein sequence ID" value="OAB49164.1"/>
    <property type="molecule type" value="Genomic_DNA"/>
</dbReference>
<dbReference type="Pfam" id="PF01145">
    <property type="entry name" value="Band_7"/>
    <property type="match status" value="1"/>
</dbReference>
<feature type="transmembrane region" description="Helical" evidence="2">
    <location>
        <begin position="6"/>
        <end position="30"/>
    </location>
</feature>
<keyword evidence="2" id="KW-1133">Transmembrane helix</keyword>
<dbReference type="AlphaFoldDB" id="A0A168RPC3"/>
<gene>
    <name evidence="4" type="ORF">MGALLINA_00320</name>
</gene>
<dbReference type="InterPro" id="IPR001972">
    <property type="entry name" value="Stomatin_HflK_fam"/>
</dbReference>
<evidence type="ECO:0000256" key="2">
    <source>
        <dbReference type="SAM" id="Phobius"/>
    </source>
</evidence>
<dbReference type="STRING" id="29557.MGALLINA_00320"/>
<organism evidence="4 5">
    <name type="scientific">Mycoplasmopsis gallinarum</name>
    <dbReference type="NCBI Taxonomy" id="29557"/>
    <lineage>
        <taxon>Bacteria</taxon>
        <taxon>Bacillati</taxon>
        <taxon>Mycoplasmatota</taxon>
        <taxon>Mycoplasmoidales</taxon>
        <taxon>Metamycoplasmataceae</taxon>
        <taxon>Mycoplasmopsis</taxon>
    </lineage>
</organism>
<dbReference type="PRINTS" id="PR00721">
    <property type="entry name" value="STOMATIN"/>
</dbReference>
<evidence type="ECO:0000256" key="1">
    <source>
        <dbReference type="ARBA" id="ARBA00008164"/>
    </source>
</evidence>
<feature type="domain" description="Band 7" evidence="3">
    <location>
        <begin position="25"/>
        <end position="183"/>
    </location>
</feature>
<dbReference type="PANTHER" id="PTHR43327">
    <property type="entry name" value="STOMATIN-LIKE PROTEIN 2, MITOCHONDRIAL"/>
    <property type="match status" value="1"/>
</dbReference>
<dbReference type="GO" id="GO:0098552">
    <property type="term" value="C:side of membrane"/>
    <property type="evidence" value="ECO:0007669"/>
    <property type="project" value="UniProtKB-ARBA"/>
</dbReference>
<dbReference type="CDD" id="cd08829">
    <property type="entry name" value="SPFH_paraslipin"/>
    <property type="match status" value="1"/>
</dbReference>
<evidence type="ECO:0000313" key="4">
    <source>
        <dbReference type="EMBL" id="OAB49164.1"/>
    </source>
</evidence>
<keyword evidence="2" id="KW-0472">Membrane</keyword>
<proteinExistence type="inferred from homology"/>
<keyword evidence="2" id="KW-0812">Transmembrane</keyword>
<dbReference type="PATRIC" id="fig|29557.3.peg.24"/>
<dbReference type="RefSeq" id="WP_063625801.1">
    <property type="nucleotide sequence ID" value="NZ_LVLH01000014.1"/>
</dbReference>
<comment type="similarity">
    <text evidence="1">Belongs to the band 7/mec-2 family.</text>
</comment>
<dbReference type="Proteomes" id="UP000076983">
    <property type="component" value="Unassembled WGS sequence"/>
</dbReference>
<protein>
    <submittedName>
        <fullName evidence="4">Peptidase</fullName>
    </submittedName>
</protein>
<dbReference type="SMART" id="SM00244">
    <property type="entry name" value="PHB"/>
    <property type="match status" value="1"/>
</dbReference>
<accession>A0A168RPC3</accession>
<dbReference type="InterPro" id="IPR036013">
    <property type="entry name" value="Band_7/SPFH_dom_sf"/>
</dbReference>
<dbReference type="InterPro" id="IPR050710">
    <property type="entry name" value="Band7/mec-2_domain"/>
</dbReference>
<dbReference type="FunFam" id="3.30.479.30:FF:000004">
    <property type="entry name" value="Putative membrane protease family, stomatin"/>
    <property type="match status" value="1"/>
</dbReference>
<dbReference type="GO" id="GO:0005886">
    <property type="term" value="C:plasma membrane"/>
    <property type="evidence" value="ECO:0007669"/>
    <property type="project" value="UniProtKB-ARBA"/>
</dbReference>
<name>A0A168RPC3_9BACT</name>
<evidence type="ECO:0000259" key="3">
    <source>
        <dbReference type="SMART" id="SM00244"/>
    </source>
</evidence>